<keyword evidence="3" id="KW-1185">Reference proteome</keyword>
<feature type="region of interest" description="Disordered" evidence="1">
    <location>
        <begin position="1120"/>
        <end position="1178"/>
    </location>
</feature>
<name>A0A5M6CXY0_9BACT</name>
<dbReference type="AlphaFoldDB" id="A0A5M6CXY0"/>
<feature type="compositionally biased region" description="Basic and acidic residues" evidence="1">
    <location>
        <begin position="1165"/>
        <end position="1178"/>
    </location>
</feature>
<proteinExistence type="predicted"/>
<protein>
    <submittedName>
        <fullName evidence="2">Uncharacterized protein</fullName>
    </submittedName>
</protein>
<sequence length="1189" mass="128226">MLGHGCPHVAGLTRLVGSVFLTGVLLLGHDRPSCPAAEDLAATPVVESSASDSTASDSTVASASPFNVRYPGADGPLSLAGLSLAGQSEPLTVDVVGMAGHADQELILVYEVLRVDDRAVVRSERSTLTLDQDGNCRPLTLLQTVPEREGVYEIRCSLFTPSDKLWSKITRDNDKLASARFPWLIYQRQGEAEADEGAGETATPGATENARSAGWKEFVTVTPVNADQWPASNWIPPIPESASRLVPDVRRVTKSWTGSASDAEHASTLQLGSGESIVAKLPDQTAHQPYRLTIRYGAPTVNRQQQDALIEFSDAPDFRVITRTLPLAGEVAVDLSTARFAWGSEEHLLCFSSGRSEYIRITNRATEQPLSIESIRLAHPDAKEPASAAQPSQRRAYFQVRSSDWSAQLTSDYEASLQASDFAAPTIELFRLWKATTRIPIVADWFGFDTLVVPVTGPDPSGVVEHGGLIESRSSAGATRYDKDNGLKLRAMLRWLDGRGVRLVADVDAIAPPASLTESPGTRPDSDAWPASQLPARLQAIQQLGTVASCWDGVAIDLRDDFSTRDRQQPPTRDDIRSLLESISGPLVVIADDAVADQIARVVAEDADSIGFVPRILRRSGSGPTPPTSRENASSVPAELEIRPPNDNTILALVSSAESSAAAPAGTMPESSSTVAAQFAQLHHLMLGENPRAVWIESESIAPPVSSQHHASWLSFLRTRPDQVRRLPPSDAASAFLAVIEPIAISRGTSSSLDHSSVTFINHAPWSADVKVRFASGGPFRCEIDPELQPVCRIREGVSDDLRLLTLHPNSIVNVRLQSTVGSVRIASWQASMVGGTGTLETLKSQIGEVVKKIGTLAQPADYPELRNGGFELDGQMGIVGWMHTQFPESAVVVDRQEAIEGQHSIRMTTDQRSSGRTWLVSEPIPVPSSGRLAVSLALRAAIKPAGTDGPESSDRAGWSVSEINVPGSGQAVAPSKPTHRVRVSLEGTLRGAPVRFLSELDVPCDGSWQPRHLVLETDQLLPEEMDTVRLTIDSLSSGRLWVDDVHLHDQFPIKSERVALQGKAFLAIQGLQRGQLEPAARLIENHWAQHLLDHSGETWPTTRPGSRAVVSDTLLAPLPAGSAGRTDAARSDVAASDTAADPEAPVGNVDQAPPMSSRQPWDMRGSRNGDRPSVAERIRQWLPRPLRF</sequence>
<evidence type="ECO:0000256" key="1">
    <source>
        <dbReference type="SAM" id="MobiDB-lite"/>
    </source>
</evidence>
<reference evidence="2 3" key="1">
    <citation type="submission" date="2019-08" db="EMBL/GenBank/DDBJ databases">
        <authorList>
            <person name="Dhanesh K."/>
            <person name="Kumar G."/>
            <person name="Sasikala C."/>
            <person name="Venkata Ramana C."/>
        </authorList>
    </citation>
    <scope>NUCLEOTIDE SEQUENCE [LARGE SCALE GENOMIC DNA]</scope>
    <source>
        <strain evidence="2 3">JC645</strain>
    </source>
</reference>
<evidence type="ECO:0000313" key="2">
    <source>
        <dbReference type="EMBL" id="KAA5540064.1"/>
    </source>
</evidence>
<dbReference type="EMBL" id="VWOX01000015">
    <property type="protein sequence ID" value="KAA5540064.1"/>
    <property type="molecule type" value="Genomic_DNA"/>
</dbReference>
<feature type="region of interest" description="Disordered" evidence="1">
    <location>
        <begin position="616"/>
        <end position="641"/>
    </location>
</feature>
<evidence type="ECO:0000313" key="3">
    <source>
        <dbReference type="Proteomes" id="UP000324479"/>
    </source>
</evidence>
<organism evidence="2 3">
    <name type="scientific">Roseiconus nitratireducens</name>
    <dbReference type="NCBI Taxonomy" id="2605748"/>
    <lineage>
        <taxon>Bacteria</taxon>
        <taxon>Pseudomonadati</taxon>
        <taxon>Planctomycetota</taxon>
        <taxon>Planctomycetia</taxon>
        <taxon>Pirellulales</taxon>
        <taxon>Pirellulaceae</taxon>
        <taxon>Roseiconus</taxon>
    </lineage>
</organism>
<accession>A0A5M6CXY0</accession>
<gene>
    <name evidence="2" type="ORF">FYK55_22405</name>
</gene>
<dbReference type="RefSeq" id="WP_150078857.1">
    <property type="nucleotide sequence ID" value="NZ_VWOX01000015.1"/>
</dbReference>
<comment type="caution">
    <text evidence="2">The sequence shown here is derived from an EMBL/GenBank/DDBJ whole genome shotgun (WGS) entry which is preliminary data.</text>
</comment>
<dbReference type="Proteomes" id="UP000324479">
    <property type="component" value="Unassembled WGS sequence"/>
</dbReference>
<dbReference type="Gene3D" id="2.60.120.260">
    <property type="entry name" value="Galactose-binding domain-like"/>
    <property type="match status" value="1"/>
</dbReference>